<gene>
    <name evidence="2" type="ORF">GCM10009819_26280</name>
</gene>
<evidence type="ECO:0000313" key="2">
    <source>
        <dbReference type="EMBL" id="GAA2039838.1"/>
    </source>
</evidence>
<evidence type="ECO:0000313" key="3">
    <source>
        <dbReference type="Proteomes" id="UP001501196"/>
    </source>
</evidence>
<proteinExistence type="predicted"/>
<dbReference type="EMBL" id="BAAAPW010000004">
    <property type="protein sequence ID" value="GAA2039838.1"/>
    <property type="molecule type" value="Genomic_DNA"/>
</dbReference>
<feature type="signal peptide" evidence="1">
    <location>
        <begin position="1"/>
        <end position="31"/>
    </location>
</feature>
<evidence type="ECO:0000256" key="1">
    <source>
        <dbReference type="SAM" id="SignalP"/>
    </source>
</evidence>
<organism evidence="2 3">
    <name type="scientific">Agromyces tropicus</name>
    <dbReference type="NCBI Taxonomy" id="555371"/>
    <lineage>
        <taxon>Bacteria</taxon>
        <taxon>Bacillati</taxon>
        <taxon>Actinomycetota</taxon>
        <taxon>Actinomycetes</taxon>
        <taxon>Micrococcales</taxon>
        <taxon>Microbacteriaceae</taxon>
        <taxon>Agromyces</taxon>
    </lineage>
</organism>
<name>A0ABN2UM87_9MICO</name>
<keyword evidence="1" id="KW-0732">Signal</keyword>
<keyword evidence="3" id="KW-1185">Reference proteome</keyword>
<feature type="chain" id="PRO_5047238039" evidence="1">
    <location>
        <begin position="32"/>
        <end position="169"/>
    </location>
</feature>
<accession>A0ABN2UM87</accession>
<reference evidence="2 3" key="1">
    <citation type="journal article" date="2019" name="Int. J. Syst. Evol. Microbiol.">
        <title>The Global Catalogue of Microorganisms (GCM) 10K type strain sequencing project: providing services to taxonomists for standard genome sequencing and annotation.</title>
        <authorList>
            <consortium name="The Broad Institute Genomics Platform"/>
            <consortium name="The Broad Institute Genome Sequencing Center for Infectious Disease"/>
            <person name="Wu L."/>
            <person name="Ma J."/>
        </authorList>
    </citation>
    <scope>NUCLEOTIDE SEQUENCE [LARGE SCALE GENOMIC DNA]</scope>
    <source>
        <strain evidence="2 3">JCM 15672</strain>
    </source>
</reference>
<protein>
    <submittedName>
        <fullName evidence="2">Uncharacterized protein</fullName>
    </submittedName>
</protein>
<comment type="caution">
    <text evidence="2">The sequence shown here is derived from an EMBL/GenBank/DDBJ whole genome shotgun (WGS) entry which is preliminary data.</text>
</comment>
<dbReference type="Proteomes" id="UP001501196">
    <property type="component" value="Unassembled WGS sequence"/>
</dbReference>
<sequence length="169" mass="17824">MFAATTHRRTHHRIAGVAAAAALLLTGCATADQADQAPATAAAGSEPSAEASWDDPIWEAYGEDGENVEEIEGVAEDFPAQFPLPDGDLAGSIVAPGVWSMIFETDEPEQAEELAERIGEIVPQVASGPLRSGEEGAEWGFVDDRFVVALEMRPGPNPPAMVAITVLER</sequence>